<keyword evidence="12" id="KW-1185">Reference proteome</keyword>
<dbReference type="InterPro" id="IPR037022">
    <property type="entry name" value="Formyl_trans_C_sf"/>
</dbReference>
<sequence length="309" mass="34264">MKIVFMGTPDFAVPSLKALVEKYGVEAIFTQPDRPKGRGKKLQMSPVKEVALEHGIKVFQPENLKKDMDCIEELKQISPDFIIVVAYGQILSKEILSIPKYGCINLHASLLPKYRGAAPINWAIIKGEEFSGNTTMLMDVGLDTGDMLLKSKVQITEDMTAGDLHDILTQDGGELLIKTIEGLKEGSLNGEKQIDEDSCYASMLSKETGYINWNLDNKAINNLIKGLNPWPIAYTNYNGEAMKILQAKVINEKCTHEPGYITEVSKQGIKVCTGDGILLIQKIQFPSKKPMSVEDYIKGNELKRGIILS</sequence>
<evidence type="ECO:0000256" key="8">
    <source>
        <dbReference type="HAMAP-Rule" id="MF_00182"/>
    </source>
</evidence>
<gene>
    <name evidence="8 11" type="primary">fmt</name>
    <name evidence="11" type="ORF">GCM10008905_14620</name>
</gene>
<dbReference type="InterPro" id="IPR005793">
    <property type="entry name" value="Formyl_trans_C"/>
</dbReference>
<dbReference type="CDD" id="cd08646">
    <property type="entry name" value="FMT_core_Met-tRNA-FMT_N"/>
    <property type="match status" value="1"/>
</dbReference>
<dbReference type="InterPro" id="IPR041711">
    <property type="entry name" value="Met-tRNA-FMT_N"/>
</dbReference>
<feature type="binding site" evidence="8">
    <location>
        <begin position="109"/>
        <end position="112"/>
    </location>
    <ligand>
        <name>(6S)-5,6,7,8-tetrahydrofolate</name>
        <dbReference type="ChEBI" id="CHEBI:57453"/>
    </ligand>
</feature>
<dbReference type="Pfam" id="PF02911">
    <property type="entry name" value="Formyl_trans_C"/>
    <property type="match status" value="1"/>
</dbReference>
<proteinExistence type="inferred from homology"/>
<dbReference type="HAMAP" id="MF_00182">
    <property type="entry name" value="Formyl_trans"/>
    <property type="match status" value="1"/>
</dbReference>
<evidence type="ECO:0000256" key="1">
    <source>
        <dbReference type="ARBA" id="ARBA00002606"/>
    </source>
</evidence>
<dbReference type="InterPro" id="IPR002376">
    <property type="entry name" value="Formyl_transf_N"/>
</dbReference>
<feature type="domain" description="Formyl transferase N-terminal" evidence="9">
    <location>
        <begin position="1"/>
        <end position="179"/>
    </location>
</feature>
<dbReference type="CDD" id="cd08704">
    <property type="entry name" value="Met_tRNA_FMT_C"/>
    <property type="match status" value="1"/>
</dbReference>
<evidence type="ECO:0000259" key="10">
    <source>
        <dbReference type="Pfam" id="PF02911"/>
    </source>
</evidence>
<dbReference type="RefSeq" id="WP_343768313.1">
    <property type="nucleotide sequence ID" value="NZ_BAAACF010000001.1"/>
</dbReference>
<dbReference type="EMBL" id="BAAACF010000001">
    <property type="protein sequence ID" value="GAA0722766.1"/>
    <property type="molecule type" value="Genomic_DNA"/>
</dbReference>
<dbReference type="Gene3D" id="3.10.25.10">
    <property type="entry name" value="Formyl transferase, C-terminal domain"/>
    <property type="match status" value="1"/>
</dbReference>
<dbReference type="Proteomes" id="UP001500339">
    <property type="component" value="Unassembled WGS sequence"/>
</dbReference>
<comment type="caution">
    <text evidence="11">The sequence shown here is derived from an EMBL/GenBank/DDBJ whole genome shotgun (WGS) entry which is preliminary data.</text>
</comment>
<evidence type="ECO:0000256" key="4">
    <source>
        <dbReference type="ARBA" id="ARBA00016014"/>
    </source>
</evidence>
<feature type="domain" description="Formyl transferase C-terminal" evidence="10">
    <location>
        <begin position="204"/>
        <end position="300"/>
    </location>
</feature>
<dbReference type="EC" id="2.1.2.9" evidence="3 8"/>
<accession>A0ABN1IWU0</accession>
<comment type="similarity">
    <text evidence="2 8">Belongs to the Fmt family.</text>
</comment>
<comment type="function">
    <text evidence="1 8">Attaches a formyl group to the free amino group of methionyl-tRNA(fMet). The formyl group appears to play a dual role in the initiator identity of N-formylmethionyl-tRNA by promoting its recognition by IF2 and preventing the misappropriation of this tRNA by the elongation apparatus.</text>
</comment>
<dbReference type="InterPro" id="IPR005794">
    <property type="entry name" value="Fmt"/>
</dbReference>
<dbReference type="SUPFAM" id="SSF50486">
    <property type="entry name" value="FMT C-terminal domain-like"/>
    <property type="match status" value="1"/>
</dbReference>
<evidence type="ECO:0000256" key="7">
    <source>
        <dbReference type="ARBA" id="ARBA00048558"/>
    </source>
</evidence>
<evidence type="ECO:0000256" key="6">
    <source>
        <dbReference type="ARBA" id="ARBA00022917"/>
    </source>
</evidence>
<evidence type="ECO:0000256" key="2">
    <source>
        <dbReference type="ARBA" id="ARBA00010699"/>
    </source>
</evidence>
<comment type="catalytic activity">
    <reaction evidence="7 8">
        <text>L-methionyl-tRNA(fMet) + (6R)-10-formyltetrahydrofolate = N-formyl-L-methionyl-tRNA(fMet) + (6S)-5,6,7,8-tetrahydrofolate + H(+)</text>
        <dbReference type="Rhea" id="RHEA:24380"/>
        <dbReference type="Rhea" id="RHEA-COMP:9952"/>
        <dbReference type="Rhea" id="RHEA-COMP:9953"/>
        <dbReference type="ChEBI" id="CHEBI:15378"/>
        <dbReference type="ChEBI" id="CHEBI:57453"/>
        <dbReference type="ChEBI" id="CHEBI:78530"/>
        <dbReference type="ChEBI" id="CHEBI:78844"/>
        <dbReference type="ChEBI" id="CHEBI:195366"/>
        <dbReference type="EC" id="2.1.2.9"/>
    </reaction>
</comment>
<dbReference type="PANTHER" id="PTHR11138">
    <property type="entry name" value="METHIONYL-TRNA FORMYLTRANSFERASE"/>
    <property type="match status" value="1"/>
</dbReference>
<evidence type="ECO:0000259" key="9">
    <source>
        <dbReference type="Pfam" id="PF00551"/>
    </source>
</evidence>
<dbReference type="NCBIfam" id="TIGR00460">
    <property type="entry name" value="fmt"/>
    <property type="match status" value="1"/>
</dbReference>
<dbReference type="PANTHER" id="PTHR11138:SF5">
    <property type="entry name" value="METHIONYL-TRNA FORMYLTRANSFERASE, MITOCHONDRIAL"/>
    <property type="match status" value="1"/>
</dbReference>
<evidence type="ECO:0000313" key="12">
    <source>
        <dbReference type="Proteomes" id="UP001500339"/>
    </source>
</evidence>
<dbReference type="PROSITE" id="PS00373">
    <property type="entry name" value="GART"/>
    <property type="match status" value="1"/>
</dbReference>
<dbReference type="InterPro" id="IPR001555">
    <property type="entry name" value="GART_AS"/>
</dbReference>
<evidence type="ECO:0000256" key="5">
    <source>
        <dbReference type="ARBA" id="ARBA00022679"/>
    </source>
</evidence>
<reference evidence="11 12" key="1">
    <citation type="journal article" date="2019" name="Int. J. Syst. Evol. Microbiol.">
        <title>The Global Catalogue of Microorganisms (GCM) 10K type strain sequencing project: providing services to taxonomists for standard genome sequencing and annotation.</title>
        <authorList>
            <consortium name="The Broad Institute Genomics Platform"/>
            <consortium name="The Broad Institute Genome Sequencing Center for Infectious Disease"/>
            <person name="Wu L."/>
            <person name="Ma J."/>
        </authorList>
    </citation>
    <scope>NUCLEOTIDE SEQUENCE [LARGE SCALE GENOMIC DNA]</scope>
    <source>
        <strain evidence="11 12">JCM 1405</strain>
    </source>
</reference>
<keyword evidence="5 8" id="KW-0808">Transferase</keyword>
<keyword evidence="6 8" id="KW-0648">Protein biosynthesis</keyword>
<dbReference type="Pfam" id="PF00551">
    <property type="entry name" value="Formyl_trans_N"/>
    <property type="match status" value="1"/>
</dbReference>
<dbReference type="InterPro" id="IPR011034">
    <property type="entry name" value="Formyl_transferase-like_C_sf"/>
</dbReference>
<evidence type="ECO:0000313" key="11">
    <source>
        <dbReference type="EMBL" id="GAA0722766.1"/>
    </source>
</evidence>
<protein>
    <recommendedName>
        <fullName evidence="4 8">Methionyl-tRNA formyltransferase</fullName>
        <ecNumber evidence="3 8">2.1.2.9</ecNumber>
    </recommendedName>
</protein>
<name>A0ABN1IWU0_9CLOT</name>
<dbReference type="SUPFAM" id="SSF53328">
    <property type="entry name" value="Formyltransferase"/>
    <property type="match status" value="1"/>
</dbReference>
<dbReference type="InterPro" id="IPR036477">
    <property type="entry name" value="Formyl_transf_N_sf"/>
</dbReference>
<evidence type="ECO:0000256" key="3">
    <source>
        <dbReference type="ARBA" id="ARBA00012261"/>
    </source>
</evidence>
<dbReference type="InterPro" id="IPR044135">
    <property type="entry name" value="Met-tRNA-FMT_C"/>
</dbReference>
<dbReference type="Gene3D" id="3.40.50.170">
    <property type="entry name" value="Formyl transferase, N-terminal domain"/>
    <property type="match status" value="1"/>
</dbReference>
<organism evidence="11 12">
    <name type="scientific">Clostridium malenominatum</name>
    <dbReference type="NCBI Taxonomy" id="1539"/>
    <lineage>
        <taxon>Bacteria</taxon>
        <taxon>Bacillati</taxon>
        <taxon>Bacillota</taxon>
        <taxon>Clostridia</taxon>
        <taxon>Eubacteriales</taxon>
        <taxon>Clostridiaceae</taxon>
        <taxon>Clostridium</taxon>
    </lineage>
</organism>